<evidence type="ECO:0000313" key="3">
    <source>
        <dbReference type="Proteomes" id="UP000194546"/>
    </source>
</evidence>
<dbReference type="Proteomes" id="UP000194546">
    <property type="component" value="Unassembled WGS sequence"/>
</dbReference>
<name>A0A242MN84_CABSO</name>
<dbReference type="Proteomes" id="UP000195221">
    <property type="component" value="Unassembled WGS sequence"/>
</dbReference>
<comment type="caution">
    <text evidence="1">The sequence shown here is derived from an EMBL/GenBank/DDBJ whole genome shotgun (WGS) entry which is preliminary data.</text>
</comment>
<evidence type="ECO:0000313" key="2">
    <source>
        <dbReference type="EMBL" id="OTP76252.1"/>
    </source>
</evidence>
<dbReference type="EMBL" id="NBTY01000060">
    <property type="protein sequence ID" value="OTP76252.1"/>
    <property type="molecule type" value="Genomic_DNA"/>
</dbReference>
<evidence type="ECO:0000313" key="1">
    <source>
        <dbReference type="EMBL" id="OTP72779.1"/>
    </source>
</evidence>
<sequence>MIGLVGTNCARLAAGARWLFTAPMSKLFLFTQHPVERRF</sequence>
<dbReference type="AlphaFoldDB" id="A0A242MN84"/>
<gene>
    <name evidence="2" type="ORF">PAMC26510_11890</name>
    <name evidence="1" type="ORF">PAMC26577_19810</name>
</gene>
<accession>A0A242MN84</accession>
<protein>
    <submittedName>
        <fullName evidence="1">Uncharacterized protein</fullName>
    </submittedName>
</protein>
<reference evidence="1 4" key="2">
    <citation type="submission" date="2017-03" db="EMBL/GenBank/DDBJ databases">
        <title>Genome analysis of strain PAMC 26577.</title>
        <authorList>
            <person name="Oh H.-M."/>
            <person name="Yang J.-A."/>
        </authorList>
    </citation>
    <scope>NUCLEOTIDE SEQUENCE [LARGE SCALE GENOMIC DNA]</scope>
    <source>
        <strain evidence="1 4">PAMC 26577</strain>
    </source>
</reference>
<reference evidence="2 3" key="1">
    <citation type="submission" date="2017-03" db="EMBL/GenBank/DDBJ databases">
        <title>Genome analysis of strain PAMC 26510.</title>
        <authorList>
            <person name="Oh H.-M."/>
            <person name="Yang J.-A."/>
        </authorList>
    </citation>
    <scope>NUCLEOTIDE SEQUENCE [LARGE SCALE GENOMIC DNA]</scope>
    <source>
        <strain evidence="2 3">PAMC 26510</strain>
    </source>
</reference>
<evidence type="ECO:0000313" key="4">
    <source>
        <dbReference type="Proteomes" id="UP000195221"/>
    </source>
</evidence>
<organism evidence="1 4">
    <name type="scientific">Caballeronia sordidicola</name>
    <name type="common">Burkholderia sordidicola</name>
    <dbReference type="NCBI Taxonomy" id="196367"/>
    <lineage>
        <taxon>Bacteria</taxon>
        <taxon>Pseudomonadati</taxon>
        <taxon>Pseudomonadota</taxon>
        <taxon>Betaproteobacteria</taxon>
        <taxon>Burkholderiales</taxon>
        <taxon>Burkholderiaceae</taxon>
        <taxon>Caballeronia</taxon>
    </lineage>
</organism>
<proteinExistence type="predicted"/>
<dbReference type="EMBL" id="NBTZ01000084">
    <property type="protein sequence ID" value="OTP72779.1"/>
    <property type="molecule type" value="Genomic_DNA"/>
</dbReference>